<dbReference type="EMBL" id="BKCJ010423976">
    <property type="protein sequence ID" value="GFA43775.1"/>
    <property type="molecule type" value="Genomic_DNA"/>
</dbReference>
<sequence length="379" mass="42847">MSGLEVVKYINDPIIDLYKCTSTSSASASLTNALLSSIGVLVVFTVRGVTSLLSVEERLAHYKKNEVVFEEKINILNFEVKLRDNSSVKNTKKLEKAEKETYELKLTLEKFQNSSKFLNNLLENQENVKSRSDKGYYAVPPPYIGNYIPPKPHLIFIDEQVESESVDVVSNVASSDVKTVESKHEYVDVKNKGVYNTVETKPVRKNNFSPPIIEDWNYDFESEVEFKPKVERGVTDRGSRTLKVSQSRYVQKILNNYIVDNGKSVSLPLGAHFKVSLKDCPSNDWYVERMSKVPCANVVCSLMYLMVCTRPDIAYVSIVSRYLANLDYAKDPDKGRSITGYVFMVHGCVVSWKATLQHVVAEAEYMALTEAVKESILLK</sequence>
<dbReference type="PANTHER" id="PTHR11439">
    <property type="entry name" value="GAG-POL-RELATED RETROTRANSPOSON"/>
    <property type="match status" value="1"/>
</dbReference>
<name>A0A699JKM4_TANCI</name>
<dbReference type="CDD" id="cd09272">
    <property type="entry name" value="RNase_HI_RT_Ty1"/>
    <property type="match status" value="1"/>
</dbReference>
<comment type="caution">
    <text evidence="2">The sequence shown here is derived from an EMBL/GenBank/DDBJ whole genome shotgun (WGS) entry which is preliminary data.</text>
</comment>
<accession>A0A699JKM4</accession>
<reference evidence="2" key="1">
    <citation type="journal article" date="2019" name="Sci. Rep.">
        <title>Draft genome of Tanacetum cinerariifolium, the natural source of mosquito coil.</title>
        <authorList>
            <person name="Yamashiro T."/>
            <person name="Shiraishi A."/>
            <person name="Satake H."/>
            <person name="Nakayama K."/>
        </authorList>
    </citation>
    <scope>NUCLEOTIDE SEQUENCE</scope>
</reference>
<protein>
    <submittedName>
        <fullName evidence="2">Retrotransposon protein, putative, Ty1-copia subclass</fullName>
    </submittedName>
</protein>
<evidence type="ECO:0000256" key="1">
    <source>
        <dbReference type="SAM" id="Coils"/>
    </source>
</evidence>
<dbReference type="PANTHER" id="PTHR11439:SF491">
    <property type="entry name" value="INTEGRASE CATALYTIC DOMAIN-CONTAINING PROTEIN"/>
    <property type="match status" value="1"/>
</dbReference>
<gene>
    <name evidence="2" type="ORF">Tci_615747</name>
</gene>
<feature type="non-terminal residue" evidence="2">
    <location>
        <position position="379"/>
    </location>
</feature>
<dbReference type="AlphaFoldDB" id="A0A699JKM4"/>
<evidence type="ECO:0000313" key="2">
    <source>
        <dbReference type="EMBL" id="GFA43775.1"/>
    </source>
</evidence>
<organism evidence="2">
    <name type="scientific">Tanacetum cinerariifolium</name>
    <name type="common">Dalmatian daisy</name>
    <name type="synonym">Chrysanthemum cinerariifolium</name>
    <dbReference type="NCBI Taxonomy" id="118510"/>
    <lineage>
        <taxon>Eukaryota</taxon>
        <taxon>Viridiplantae</taxon>
        <taxon>Streptophyta</taxon>
        <taxon>Embryophyta</taxon>
        <taxon>Tracheophyta</taxon>
        <taxon>Spermatophyta</taxon>
        <taxon>Magnoliopsida</taxon>
        <taxon>eudicotyledons</taxon>
        <taxon>Gunneridae</taxon>
        <taxon>Pentapetalae</taxon>
        <taxon>asterids</taxon>
        <taxon>campanulids</taxon>
        <taxon>Asterales</taxon>
        <taxon>Asteraceae</taxon>
        <taxon>Asteroideae</taxon>
        <taxon>Anthemideae</taxon>
        <taxon>Anthemidinae</taxon>
        <taxon>Tanacetum</taxon>
    </lineage>
</organism>
<keyword evidence="1" id="KW-0175">Coiled coil</keyword>
<feature type="coiled-coil region" evidence="1">
    <location>
        <begin position="94"/>
        <end position="128"/>
    </location>
</feature>
<proteinExistence type="predicted"/>